<keyword evidence="1" id="KW-0812">Transmembrane</keyword>
<dbReference type="Proteomes" id="UP000247523">
    <property type="component" value="Unassembled WGS sequence"/>
</dbReference>
<evidence type="ECO:0000313" key="3">
    <source>
        <dbReference type="Proteomes" id="UP000247523"/>
    </source>
</evidence>
<keyword evidence="1" id="KW-0472">Membrane</keyword>
<comment type="caution">
    <text evidence="2">The sequence shown here is derived from an EMBL/GenBank/DDBJ whole genome shotgun (WGS) entry which is preliminary data.</text>
</comment>
<evidence type="ECO:0000313" key="2">
    <source>
        <dbReference type="EMBL" id="PXV86220.1"/>
    </source>
</evidence>
<accession>A0A318EMQ7</accession>
<evidence type="ECO:0000256" key="1">
    <source>
        <dbReference type="SAM" id="Phobius"/>
    </source>
</evidence>
<organism evidence="2 3">
    <name type="scientific">Lachnotalea glycerini</name>
    <dbReference type="NCBI Taxonomy" id="1763509"/>
    <lineage>
        <taxon>Bacteria</taxon>
        <taxon>Bacillati</taxon>
        <taxon>Bacillota</taxon>
        <taxon>Clostridia</taxon>
        <taxon>Lachnospirales</taxon>
        <taxon>Lachnospiraceae</taxon>
        <taxon>Lachnotalea</taxon>
    </lineage>
</organism>
<proteinExistence type="predicted"/>
<name>A0A318EMQ7_9FIRM</name>
<dbReference type="EMBL" id="QICS01000013">
    <property type="protein sequence ID" value="PXV86220.1"/>
    <property type="molecule type" value="Genomic_DNA"/>
</dbReference>
<gene>
    <name evidence="2" type="ORF">C8E03_1134</name>
</gene>
<reference evidence="2 3" key="1">
    <citation type="submission" date="2018-05" db="EMBL/GenBank/DDBJ databases">
        <title>Genomic Encyclopedia of Type Strains, Phase IV (KMG-IV): sequencing the most valuable type-strain genomes for metagenomic binning, comparative biology and taxonomic classification.</title>
        <authorList>
            <person name="Goeker M."/>
        </authorList>
    </citation>
    <scope>NUCLEOTIDE SEQUENCE [LARGE SCALE GENOMIC DNA]</scope>
    <source>
        <strain evidence="2 3">DSM 28816</strain>
    </source>
</reference>
<keyword evidence="1" id="KW-1133">Transmembrane helix</keyword>
<protein>
    <submittedName>
        <fullName evidence="2">Uncharacterized protein</fullName>
    </submittedName>
</protein>
<dbReference type="AlphaFoldDB" id="A0A318EMQ7"/>
<feature type="transmembrane region" description="Helical" evidence="1">
    <location>
        <begin position="7"/>
        <end position="28"/>
    </location>
</feature>
<sequence length="64" mass="7422">MIIIKTILVAIICIICVISIDLLLQNIFKGKKNFCNNENFRVLISYIIGLLIFLFLIKICFNIF</sequence>
<feature type="transmembrane region" description="Helical" evidence="1">
    <location>
        <begin position="40"/>
        <end position="61"/>
    </location>
</feature>